<sequence length="251" mass="27686">MTRKPIEFDQGLGDELERYRVRTPAEVAFVLRTMARQHALVSAYYGGDDAFALTTVLEADAGRNELILDEVHRDHAPRLLASRRIRLVGTQDRVEIQCILEGVETVQFRGRPALRSALPQTLLRFQRREYYRVPTPAAEPAICLIPTPRGAVKATVLDVSGGGVGLLVPQGSLTLERGTVLSGCRLTLPRIGTLEADLWVAHVEDMAQPAGIPGLRCGCAFADLDRRSCRLVQCYVVQLERVRNAKFSGLA</sequence>
<organism evidence="6 7">
    <name type="scientific">Pelomicrobium methylotrophicum</name>
    <dbReference type="NCBI Taxonomy" id="2602750"/>
    <lineage>
        <taxon>Bacteria</taxon>
        <taxon>Pseudomonadati</taxon>
        <taxon>Pseudomonadota</taxon>
        <taxon>Hydrogenophilia</taxon>
        <taxon>Hydrogenophilia incertae sedis</taxon>
        <taxon>Pelomicrobium</taxon>
    </lineage>
</organism>
<evidence type="ECO:0000313" key="6">
    <source>
        <dbReference type="EMBL" id="TXF11803.1"/>
    </source>
</evidence>
<dbReference type="Proteomes" id="UP000321201">
    <property type="component" value="Unassembled WGS sequence"/>
</dbReference>
<dbReference type="Gene3D" id="2.40.10.220">
    <property type="entry name" value="predicted glycosyltransferase like domains"/>
    <property type="match status" value="1"/>
</dbReference>
<dbReference type="HAMAP" id="MF_01457">
    <property type="entry name" value="YcgR"/>
    <property type="match status" value="1"/>
</dbReference>
<reference evidence="6 7" key="1">
    <citation type="submission" date="2019-08" db="EMBL/GenBank/DDBJ databases">
        <title>Pelomicrobium methylotrophicum gen. nov., sp. nov. a moderately thermophilic, facultatively anaerobic, lithoautotrophic and methylotrophic bacterium isolated from a terrestrial mud volcano.</title>
        <authorList>
            <person name="Slobodkina G.B."/>
            <person name="Merkel A.Y."/>
            <person name="Slobodkin A.I."/>
        </authorList>
    </citation>
    <scope>NUCLEOTIDE SEQUENCE [LARGE SCALE GENOMIC DNA]</scope>
    <source>
        <strain evidence="6 7">SM250</strain>
    </source>
</reference>
<evidence type="ECO:0000256" key="3">
    <source>
        <dbReference type="ARBA" id="ARBA00023143"/>
    </source>
</evidence>
<dbReference type="RefSeq" id="WP_147799766.1">
    <property type="nucleotide sequence ID" value="NZ_VPFL01000010.1"/>
</dbReference>
<name>A0A5C7EUS3_9PROT</name>
<evidence type="ECO:0008006" key="8">
    <source>
        <dbReference type="Google" id="ProtNLM"/>
    </source>
</evidence>
<evidence type="ECO:0000256" key="2">
    <source>
        <dbReference type="ARBA" id="ARBA00022741"/>
    </source>
</evidence>
<dbReference type="EMBL" id="VPFL01000010">
    <property type="protein sequence ID" value="TXF11803.1"/>
    <property type="molecule type" value="Genomic_DNA"/>
</dbReference>
<proteinExistence type="inferred from homology"/>
<dbReference type="InParanoid" id="A0A5C7EUS3"/>
<evidence type="ECO:0000313" key="7">
    <source>
        <dbReference type="Proteomes" id="UP000321201"/>
    </source>
</evidence>
<dbReference type="GO" id="GO:0035438">
    <property type="term" value="F:cyclic-di-GMP binding"/>
    <property type="evidence" value="ECO:0007669"/>
    <property type="project" value="InterPro"/>
</dbReference>
<dbReference type="OrthoDB" id="5296475at2"/>
<dbReference type="InterPro" id="IPR009875">
    <property type="entry name" value="PilZ_domain"/>
</dbReference>
<feature type="domain" description="PilZ" evidence="4">
    <location>
        <begin position="126"/>
        <end position="237"/>
    </location>
</feature>
<dbReference type="InterPro" id="IPR023787">
    <property type="entry name" value="T3SS_YcgR"/>
</dbReference>
<keyword evidence="2" id="KW-0547">Nucleotide-binding</keyword>
<keyword evidence="7" id="KW-1185">Reference proteome</keyword>
<keyword evidence="1" id="KW-0973">c-di-GMP</keyword>
<keyword evidence="3" id="KW-0975">Bacterial flagellum</keyword>
<feature type="domain" description="Type III secretion system flagellar brake protein YcgR PilZN" evidence="5">
    <location>
        <begin position="19"/>
        <end position="124"/>
    </location>
</feature>
<dbReference type="Gene3D" id="2.30.110.10">
    <property type="entry name" value="Electron Transport, Fmn-binding Protein, Chain A"/>
    <property type="match status" value="1"/>
</dbReference>
<dbReference type="Pfam" id="PF07317">
    <property type="entry name" value="PilZN"/>
    <property type="match status" value="1"/>
</dbReference>
<dbReference type="AlphaFoldDB" id="A0A5C7EUS3"/>
<dbReference type="InterPro" id="IPR009926">
    <property type="entry name" value="T3SS_YcgR_PilZN"/>
</dbReference>
<dbReference type="GO" id="GO:0071945">
    <property type="term" value="P:regulation of bacterial-type flagellum-dependent cell motility by regulation of motor speed"/>
    <property type="evidence" value="ECO:0007669"/>
    <property type="project" value="InterPro"/>
</dbReference>
<accession>A0A5C7EUS3</accession>
<evidence type="ECO:0000259" key="5">
    <source>
        <dbReference type="Pfam" id="PF07317"/>
    </source>
</evidence>
<dbReference type="Pfam" id="PF07238">
    <property type="entry name" value="PilZ"/>
    <property type="match status" value="1"/>
</dbReference>
<protein>
    <recommendedName>
        <fullName evidence="8">Cyclic di-GMP binding protein YcgR</fullName>
    </recommendedName>
</protein>
<evidence type="ECO:0000256" key="1">
    <source>
        <dbReference type="ARBA" id="ARBA00022636"/>
    </source>
</evidence>
<gene>
    <name evidence="6" type="ORF">FR698_08455</name>
</gene>
<comment type="caution">
    <text evidence="6">The sequence shown here is derived from an EMBL/GenBank/DDBJ whole genome shotgun (WGS) entry which is preliminary data.</text>
</comment>
<evidence type="ECO:0000259" key="4">
    <source>
        <dbReference type="Pfam" id="PF07238"/>
    </source>
</evidence>
<dbReference type="InterPro" id="IPR012349">
    <property type="entry name" value="Split_barrel_FMN-bd"/>
</dbReference>